<keyword evidence="3" id="KW-1185">Reference proteome</keyword>
<sequence length="235" mass="26915">MPQLNIFVLFVTFLLVFNNQAYTANAFRSQDMRHLAKPSEAPSPPVWPEQFTAVLLQNRKNAYSLTELWYDFKGGRNMNLIQSQLDLKGTLFDLELDNKTSYYYNKEAGTCRTIEFPVGILRPEWLAGARYLGQQVIHNISTYGFTKADGFITYYSEVAPPHRPVQWRFFDGAIFDVLIWKDGNIMPEESWQIPGFCFSKLGRQYQGADSVPTLNSYLRQLQLDTANKGIASGRA</sequence>
<dbReference type="PANTHER" id="PTHR33880:SF19">
    <property type="entry name" value="EXPRESSED PROTEIN"/>
    <property type="match status" value="1"/>
</dbReference>
<comment type="caution">
    <text evidence="2">The sequence shown here is derived from an EMBL/GenBank/DDBJ whole genome shotgun (WGS) entry which is preliminary data.</text>
</comment>
<protein>
    <submittedName>
        <fullName evidence="2">Uncharacterized protein</fullName>
    </submittedName>
</protein>
<dbReference type="EMBL" id="MU069762">
    <property type="protein sequence ID" value="KAF5834353.1"/>
    <property type="molecule type" value="Genomic_DNA"/>
</dbReference>
<organism evidence="2 3">
    <name type="scientific">Dunaliella salina</name>
    <name type="common">Green alga</name>
    <name type="synonym">Protococcus salinus</name>
    <dbReference type="NCBI Taxonomy" id="3046"/>
    <lineage>
        <taxon>Eukaryota</taxon>
        <taxon>Viridiplantae</taxon>
        <taxon>Chlorophyta</taxon>
        <taxon>core chlorophytes</taxon>
        <taxon>Chlorophyceae</taxon>
        <taxon>CS clade</taxon>
        <taxon>Chlamydomonadales</taxon>
        <taxon>Dunaliellaceae</taxon>
        <taxon>Dunaliella</taxon>
    </lineage>
</organism>
<reference evidence="2" key="1">
    <citation type="submission" date="2017-08" db="EMBL/GenBank/DDBJ databases">
        <authorList>
            <person name="Polle J.E."/>
            <person name="Barry K."/>
            <person name="Cushman J."/>
            <person name="Schmutz J."/>
            <person name="Tran D."/>
            <person name="Hathwaick L.T."/>
            <person name="Yim W.C."/>
            <person name="Jenkins J."/>
            <person name="Mckie-Krisberg Z.M."/>
            <person name="Prochnik S."/>
            <person name="Lindquist E."/>
            <person name="Dockter R.B."/>
            <person name="Adam C."/>
            <person name="Molina H."/>
            <person name="Bunkerborg J."/>
            <person name="Jin E."/>
            <person name="Buchheim M."/>
            <person name="Magnuson J."/>
        </authorList>
    </citation>
    <scope>NUCLEOTIDE SEQUENCE</scope>
    <source>
        <strain evidence="2">CCAP 19/18</strain>
    </source>
</reference>
<evidence type="ECO:0000313" key="3">
    <source>
        <dbReference type="Proteomes" id="UP000815325"/>
    </source>
</evidence>
<dbReference type="Proteomes" id="UP000815325">
    <property type="component" value="Unassembled WGS sequence"/>
</dbReference>
<evidence type="ECO:0000313" key="2">
    <source>
        <dbReference type="EMBL" id="KAF5834353.1"/>
    </source>
</evidence>
<proteinExistence type="predicted"/>
<dbReference type="PANTHER" id="PTHR33880">
    <property type="entry name" value="EXPRESSED PROTEIN"/>
    <property type="match status" value="1"/>
</dbReference>
<dbReference type="InterPro" id="IPR038941">
    <property type="entry name" value="At4g14100-like"/>
</dbReference>
<accession>A0ABQ7GIF8</accession>
<gene>
    <name evidence="2" type="ORF">DUNSADRAFT_9016</name>
</gene>
<evidence type="ECO:0000256" key="1">
    <source>
        <dbReference type="SAM" id="SignalP"/>
    </source>
</evidence>
<keyword evidence="1" id="KW-0732">Signal</keyword>
<feature type="chain" id="PRO_5045831393" evidence="1">
    <location>
        <begin position="27"/>
        <end position="235"/>
    </location>
</feature>
<name>A0ABQ7GIF8_DUNSA</name>
<feature type="signal peptide" evidence="1">
    <location>
        <begin position="1"/>
        <end position="26"/>
    </location>
</feature>